<evidence type="ECO:0000313" key="3">
    <source>
        <dbReference type="EMBL" id="OQR78875.1"/>
    </source>
</evidence>
<dbReference type="AlphaFoldDB" id="A0A1V9XZF8"/>
<gene>
    <name evidence="3" type="ORF">BIW11_02652</name>
</gene>
<feature type="transmembrane region" description="Helical" evidence="1">
    <location>
        <begin position="220"/>
        <end position="237"/>
    </location>
</feature>
<dbReference type="FunCoup" id="A0A1V9XZF8">
    <property type="interactions" value="620"/>
</dbReference>
<dbReference type="OrthoDB" id="8021850at2759"/>
<evidence type="ECO:0008006" key="5">
    <source>
        <dbReference type="Google" id="ProtNLM"/>
    </source>
</evidence>
<dbReference type="EMBL" id="MNPL01001721">
    <property type="protein sequence ID" value="OQR78875.1"/>
    <property type="molecule type" value="Genomic_DNA"/>
</dbReference>
<dbReference type="InParanoid" id="A0A1V9XZF8"/>
<keyword evidence="1" id="KW-0812">Transmembrane</keyword>
<sequence>MVRHWCRPSGFVFVTVQLWVLPSPTLTKSSVPAYCLELLSDMGHALGNFDYCVLNNSRPFTACLECASAYEEATLLFSNFINGRSDLSTNCSMLIDGGKVSLVTESFQRINKIWNIDGVCTDCYASDSYNVSTNVRRFLNLRDELMQCLSHFTPAQNNQTCVKCREEFTSMSQFYREVLQSKADNGQCLCLDVLDAMNETRHEWGNICFSSPHKMTPDTIIAMSATFAFSILFYLAVRVSQKPMDIELARGKRKMFQFPTDKSP</sequence>
<evidence type="ECO:0000256" key="1">
    <source>
        <dbReference type="SAM" id="Phobius"/>
    </source>
</evidence>
<proteinExistence type="predicted"/>
<protein>
    <recommendedName>
        <fullName evidence="5">Osteopetrosis-associated transmembrane protein 1-like</fullName>
    </recommendedName>
</protein>
<dbReference type="InterPro" id="IPR019172">
    <property type="entry name" value="Osteopetrosis-assoc_TM_1"/>
</dbReference>
<keyword evidence="1" id="KW-0472">Membrane</keyword>
<name>A0A1V9XZF8_9ACAR</name>
<reference evidence="3 4" key="1">
    <citation type="journal article" date="2017" name="Gigascience">
        <title>Draft genome of the honey bee ectoparasitic mite, Tropilaelaps mercedesae, is shaped by the parasitic life history.</title>
        <authorList>
            <person name="Dong X."/>
            <person name="Armstrong S.D."/>
            <person name="Xia D."/>
            <person name="Makepeace B.L."/>
            <person name="Darby A.C."/>
            <person name="Kadowaki T."/>
        </authorList>
    </citation>
    <scope>NUCLEOTIDE SEQUENCE [LARGE SCALE GENOMIC DNA]</scope>
    <source>
        <strain evidence="3">Wuxi-XJTLU</strain>
    </source>
</reference>
<dbReference type="STRING" id="418985.A0A1V9XZF8"/>
<evidence type="ECO:0000256" key="2">
    <source>
        <dbReference type="SAM" id="SignalP"/>
    </source>
</evidence>
<keyword evidence="1" id="KW-1133">Transmembrane helix</keyword>
<dbReference type="GO" id="GO:0005829">
    <property type="term" value="C:cytosol"/>
    <property type="evidence" value="ECO:0007669"/>
    <property type="project" value="TreeGrafter"/>
</dbReference>
<comment type="caution">
    <text evidence="3">The sequence shown here is derived from an EMBL/GenBank/DDBJ whole genome shotgun (WGS) entry which is preliminary data.</text>
</comment>
<dbReference type="Proteomes" id="UP000192247">
    <property type="component" value="Unassembled WGS sequence"/>
</dbReference>
<evidence type="ECO:0000313" key="4">
    <source>
        <dbReference type="Proteomes" id="UP000192247"/>
    </source>
</evidence>
<keyword evidence="2" id="KW-0732">Signal</keyword>
<dbReference type="Pfam" id="PF09777">
    <property type="entry name" value="OSTMP1"/>
    <property type="match status" value="1"/>
</dbReference>
<feature type="signal peptide" evidence="2">
    <location>
        <begin position="1"/>
        <end position="27"/>
    </location>
</feature>
<accession>A0A1V9XZF8</accession>
<organism evidence="3 4">
    <name type="scientific">Tropilaelaps mercedesae</name>
    <dbReference type="NCBI Taxonomy" id="418985"/>
    <lineage>
        <taxon>Eukaryota</taxon>
        <taxon>Metazoa</taxon>
        <taxon>Ecdysozoa</taxon>
        <taxon>Arthropoda</taxon>
        <taxon>Chelicerata</taxon>
        <taxon>Arachnida</taxon>
        <taxon>Acari</taxon>
        <taxon>Parasitiformes</taxon>
        <taxon>Mesostigmata</taxon>
        <taxon>Gamasina</taxon>
        <taxon>Dermanyssoidea</taxon>
        <taxon>Laelapidae</taxon>
        <taxon>Tropilaelaps</taxon>
    </lineage>
</organism>
<dbReference type="PANTHER" id="PTHR15644:SF2">
    <property type="entry name" value="OSTEOPETROSIS-ASSOCIATED TRANSMEMBRANE PROTEIN 1"/>
    <property type="match status" value="1"/>
</dbReference>
<keyword evidence="4" id="KW-1185">Reference proteome</keyword>
<feature type="chain" id="PRO_5012528938" description="Osteopetrosis-associated transmembrane protein 1-like" evidence="2">
    <location>
        <begin position="28"/>
        <end position="264"/>
    </location>
</feature>
<dbReference type="PANTHER" id="PTHR15644">
    <property type="entry name" value="OSTEOPETROSIS ASSOCIATED TRANSMEMBRANE PROTEIN 1"/>
    <property type="match status" value="1"/>
</dbReference>